<organism evidence="1 2">
    <name type="scientific">Eumeta variegata</name>
    <name type="common">Bagworm moth</name>
    <name type="synonym">Eumeta japonica</name>
    <dbReference type="NCBI Taxonomy" id="151549"/>
    <lineage>
        <taxon>Eukaryota</taxon>
        <taxon>Metazoa</taxon>
        <taxon>Ecdysozoa</taxon>
        <taxon>Arthropoda</taxon>
        <taxon>Hexapoda</taxon>
        <taxon>Insecta</taxon>
        <taxon>Pterygota</taxon>
        <taxon>Neoptera</taxon>
        <taxon>Endopterygota</taxon>
        <taxon>Lepidoptera</taxon>
        <taxon>Glossata</taxon>
        <taxon>Ditrysia</taxon>
        <taxon>Tineoidea</taxon>
        <taxon>Psychidae</taxon>
        <taxon>Oiketicinae</taxon>
        <taxon>Eumeta</taxon>
    </lineage>
</organism>
<keyword evidence="2" id="KW-1185">Reference proteome</keyword>
<dbReference type="Proteomes" id="UP000299102">
    <property type="component" value="Unassembled WGS sequence"/>
</dbReference>
<protein>
    <submittedName>
        <fullName evidence="1">Uncharacterized protein</fullName>
    </submittedName>
</protein>
<comment type="caution">
    <text evidence="1">The sequence shown here is derived from an EMBL/GenBank/DDBJ whole genome shotgun (WGS) entry which is preliminary data.</text>
</comment>
<accession>A0A4C1W1Z8</accession>
<dbReference type="AlphaFoldDB" id="A0A4C1W1Z8"/>
<name>A0A4C1W1Z8_EUMVA</name>
<evidence type="ECO:0000313" key="1">
    <source>
        <dbReference type="EMBL" id="GBP44147.1"/>
    </source>
</evidence>
<sequence>MSLVRWSAARGAAGSGGPRPSTFTANDNAYYLARFKDYTHPCFRLPRRRPVQFARLIAVAVLSNGVRLGAVCAPGAGAADCITPLVYMRMRLRARRGTRGDVGCGPLRARYPPRIIPRNSAADLQCTSGQALPLQPMIALPMNTRRRVVSIVLFL</sequence>
<reference evidence="1 2" key="1">
    <citation type="journal article" date="2019" name="Commun. Biol.">
        <title>The bagworm genome reveals a unique fibroin gene that provides high tensile strength.</title>
        <authorList>
            <person name="Kono N."/>
            <person name="Nakamura H."/>
            <person name="Ohtoshi R."/>
            <person name="Tomita M."/>
            <person name="Numata K."/>
            <person name="Arakawa K."/>
        </authorList>
    </citation>
    <scope>NUCLEOTIDE SEQUENCE [LARGE SCALE GENOMIC DNA]</scope>
</reference>
<evidence type="ECO:0000313" key="2">
    <source>
        <dbReference type="Proteomes" id="UP000299102"/>
    </source>
</evidence>
<feature type="non-terminal residue" evidence="1">
    <location>
        <position position="155"/>
    </location>
</feature>
<dbReference type="EMBL" id="BGZK01000448">
    <property type="protein sequence ID" value="GBP44147.1"/>
    <property type="molecule type" value="Genomic_DNA"/>
</dbReference>
<proteinExistence type="predicted"/>
<gene>
    <name evidence="1" type="ORF">EVAR_31591_1</name>
</gene>